<gene>
    <name evidence="2" type="primary">Dsec\GM14970</name>
    <name evidence="2" type="ORF">Dsec_GM14970</name>
</gene>
<dbReference type="AlphaFoldDB" id="B4IFR1"/>
<name>B4IFR1_DROSE</name>
<dbReference type="OMA" id="NDNHVQR"/>
<evidence type="ECO:0000313" key="3">
    <source>
        <dbReference type="Proteomes" id="UP000001292"/>
    </source>
</evidence>
<dbReference type="Proteomes" id="UP000001292">
    <property type="component" value="Unassembled WGS sequence"/>
</dbReference>
<reference evidence="2 3" key="1">
    <citation type="journal article" date="2007" name="Nature">
        <title>Evolution of genes and genomes on the Drosophila phylogeny.</title>
        <authorList>
            <consortium name="Drosophila 12 Genomes Consortium"/>
            <person name="Clark A.G."/>
            <person name="Eisen M.B."/>
            <person name="Smith D.R."/>
            <person name="Bergman C.M."/>
            <person name="Oliver B."/>
            <person name="Markow T.A."/>
            <person name="Kaufman T.C."/>
            <person name="Kellis M."/>
            <person name="Gelbart W."/>
            <person name="Iyer V.N."/>
            <person name="Pollard D.A."/>
            <person name="Sackton T.B."/>
            <person name="Larracuente A.M."/>
            <person name="Singh N.D."/>
            <person name="Abad J.P."/>
            <person name="Abt D.N."/>
            <person name="Adryan B."/>
            <person name="Aguade M."/>
            <person name="Akashi H."/>
            <person name="Anderson W.W."/>
            <person name="Aquadro C.F."/>
            <person name="Ardell D.H."/>
            <person name="Arguello R."/>
            <person name="Artieri C.G."/>
            <person name="Barbash D.A."/>
            <person name="Barker D."/>
            <person name="Barsanti P."/>
            <person name="Batterham P."/>
            <person name="Batzoglou S."/>
            <person name="Begun D."/>
            <person name="Bhutkar A."/>
            <person name="Blanco E."/>
            <person name="Bosak S.A."/>
            <person name="Bradley R.K."/>
            <person name="Brand A.D."/>
            <person name="Brent M.R."/>
            <person name="Brooks A.N."/>
            <person name="Brown R.H."/>
            <person name="Butlin R.K."/>
            <person name="Caggese C."/>
            <person name="Calvi B.R."/>
            <person name="Bernardo de Carvalho A."/>
            <person name="Caspi A."/>
            <person name="Castrezana S."/>
            <person name="Celniker S.E."/>
            <person name="Chang J.L."/>
            <person name="Chapple C."/>
            <person name="Chatterji S."/>
            <person name="Chinwalla A."/>
            <person name="Civetta A."/>
            <person name="Clifton S.W."/>
            <person name="Comeron J.M."/>
            <person name="Costello J.C."/>
            <person name="Coyne J.A."/>
            <person name="Daub J."/>
            <person name="David R.G."/>
            <person name="Delcher A.L."/>
            <person name="Delehaunty K."/>
            <person name="Do C.B."/>
            <person name="Ebling H."/>
            <person name="Edwards K."/>
            <person name="Eickbush T."/>
            <person name="Evans J.D."/>
            <person name="Filipski A."/>
            <person name="Findeiss S."/>
            <person name="Freyhult E."/>
            <person name="Fulton L."/>
            <person name="Fulton R."/>
            <person name="Garcia A.C."/>
            <person name="Gardiner A."/>
            <person name="Garfield D.A."/>
            <person name="Garvin B.E."/>
            <person name="Gibson G."/>
            <person name="Gilbert D."/>
            <person name="Gnerre S."/>
            <person name="Godfrey J."/>
            <person name="Good R."/>
            <person name="Gotea V."/>
            <person name="Gravely B."/>
            <person name="Greenberg A.J."/>
            <person name="Griffiths-Jones S."/>
            <person name="Gross S."/>
            <person name="Guigo R."/>
            <person name="Gustafson E.A."/>
            <person name="Haerty W."/>
            <person name="Hahn M.W."/>
            <person name="Halligan D.L."/>
            <person name="Halpern A.L."/>
            <person name="Halter G.M."/>
            <person name="Han M.V."/>
            <person name="Heger A."/>
            <person name="Hillier L."/>
            <person name="Hinrichs A.S."/>
            <person name="Holmes I."/>
            <person name="Hoskins R.A."/>
            <person name="Hubisz M.J."/>
            <person name="Hultmark D."/>
            <person name="Huntley M.A."/>
            <person name="Jaffe D.B."/>
            <person name="Jagadeeshan S."/>
            <person name="Jeck W.R."/>
            <person name="Johnson J."/>
            <person name="Jones C.D."/>
            <person name="Jordan W.C."/>
            <person name="Karpen G.H."/>
            <person name="Kataoka E."/>
            <person name="Keightley P.D."/>
            <person name="Kheradpour P."/>
            <person name="Kirkness E.F."/>
            <person name="Koerich L.B."/>
            <person name="Kristiansen K."/>
            <person name="Kudrna D."/>
            <person name="Kulathinal R.J."/>
            <person name="Kumar S."/>
            <person name="Kwok R."/>
            <person name="Lander E."/>
            <person name="Langley C.H."/>
            <person name="Lapoint R."/>
            <person name="Lazzaro B.P."/>
            <person name="Lee S.J."/>
            <person name="Levesque L."/>
            <person name="Li R."/>
            <person name="Lin C.F."/>
            <person name="Lin M.F."/>
            <person name="Lindblad-Toh K."/>
            <person name="Llopart A."/>
            <person name="Long M."/>
            <person name="Low L."/>
            <person name="Lozovsky E."/>
            <person name="Lu J."/>
            <person name="Luo M."/>
            <person name="Machado C.A."/>
            <person name="Makalowski W."/>
            <person name="Marzo M."/>
            <person name="Matsuda M."/>
            <person name="Matzkin L."/>
            <person name="McAllister B."/>
            <person name="McBride C.S."/>
            <person name="McKernan B."/>
            <person name="McKernan K."/>
            <person name="Mendez-Lago M."/>
            <person name="Minx P."/>
            <person name="Mollenhauer M.U."/>
            <person name="Montooth K."/>
            <person name="Mount S.M."/>
            <person name="Mu X."/>
            <person name="Myers E."/>
            <person name="Negre B."/>
            <person name="Newfeld S."/>
            <person name="Nielsen R."/>
            <person name="Noor M.A."/>
            <person name="O'Grady P."/>
            <person name="Pachter L."/>
            <person name="Papaceit M."/>
            <person name="Parisi M.J."/>
            <person name="Parisi M."/>
            <person name="Parts L."/>
            <person name="Pedersen J.S."/>
            <person name="Pesole G."/>
            <person name="Phillippy A.M."/>
            <person name="Ponting C.P."/>
            <person name="Pop M."/>
            <person name="Porcelli D."/>
            <person name="Powell J.R."/>
            <person name="Prohaska S."/>
            <person name="Pruitt K."/>
            <person name="Puig M."/>
            <person name="Quesneville H."/>
            <person name="Ram K.R."/>
            <person name="Rand D."/>
            <person name="Rasmussen M.D."/>
            <person name="Reed L.K."/>
            <person name="Reenan R."/>
            <person name="Reily A."/>
            <person name="Remington K.A."/>
            <person name="Rieger T.T."/>
            <person name="Ritchie M.G."/>
            <person name="Robin C."/>
            <person name="Rogers Y.H."/>
            <person name="Rohde C."/>
            <person name="Rozas J."/>
            <person name="Rubenfield M.J."/>
            <person name="Ruiz A."/>
            <person name="Russo S."/>
            <person name="Salzberg S.L."/>
            <person name="Sanchez-Gracia A."/>
            <person name="Saranga D.J."/>
            <person name="Sato H."/>
            <person name="Schaeffer S.W."/>
            <person name="Schatz M.C."/>
            <person name="Schlenke T."/>
            <person name="Schwartz R."/>
            <person name="Segarra C."/>
            <person name="Singh R.S."/>
            <person name="Sirot L."/>
            <person name="Sirota M."/>
            <person name="Sisneros N.B."/>
            <person name="Smith C.D."/>
            <person name="Smith T.F."/>
            <person name="Spieth J."/>
            <person name="Stage D.E."/>
            <person name="Stark A."/>
            <person name="Stephan W."/>
            <person name="Strausberg R.L."/>
            <person name="Strempel S."/>
            <person name="Sturgill D."/>
            <person name="Sutton G."/>
            <person name="Sutton G.G."/>
            <person name="Tao W."/>
            <person name="Teichmann S."/>
            <person name="Tobari Y.N."/>
            <person name="Tomimura Y."/>
            <person name="Tsolas J.M."/>
            <person name="Valente V.L."/>
            <person name="Venter E."/>
            <person name="Venter J.C."/>
            <person name="Vicario S."/>
            <person name="Vieira F.G."/>
            <person name="Vilella A.J."/>
            <person name="Villasante A."/>
            <person name="Walenz B."/>
            <person name="Wang J."/>
            <person name="Wasserman M."/>
            <person name="Watts T."/>
            <person name="Wilson D."/>
            <person name="Wilson R.K."/>
            <person name="Wing R.A."/>
            <person name="Wolfner M.F."/>
            <person name="Wong A."/>
            <person name="Wong G.K."/>
            <person name="Wu C.I."/>
            <person name="Wu G."/>
            <person name="Yamamoto D."/>
            <person name="Yang H.P."/>
            <person name="Yang S.P."/>
            <person name="Yorke J.A."/>
            <person name="Yoshida K."/>
            <person name="Zdobnov E."/>
            <person name="Zhang P."/>
            <person name="Zhang Y."/>
            <person name="Zimin A.V."/>
            <person name="Baldwin J."/>
            <person name="Abdouelleil A."/>
            <person name="Abdulkadir J."/>
            <person name="Abebe A."/>
            <person name="Abera B."/>
            <person name="Abreu J."/>
            <person name="Acer S.C."/>
            <person name="Aftuck L."/>
            <person name="Alexander A."/>
            <person name="An P."/>
            <person name="Anderson E."/>
            <person name="Anderson S."/>
            <person name="Arachi H."/>
            <person name="Azer M."/>
            <person name="Bachantsang P."/>
            <person name="Barry A."/>
            <person name="Bayul T."/>
            <person name="Berlin A."/>
            <person name="Bessette D."/>
            <person name="Bloom T."/>
            <person name="Blye J."/>
            <person name="Boguslavskiy L."/>
            <person name="Bonnet C."/>
            <person name="Boukhgalter B."/>
            <person name="Bourzgui I."/>
            <person name="Brown A."/>
            <person name="Cahill P."/>
            <person name="Channer S."/>
            <person name="Cheshatsang Y."/>
            <person name="Chuda L."/>
            <person name="Citroen M."/>
            <person name="Collymore A."/>
            <person name="Cooke P."/>
            <person name="Costello M."/>
            <person name="D'Aco K."/>
            <person name="Daza R."/>
            <person name="De Haan G."/>
            <person name="DeGray S."/>
            <person name="DeMaso C."/>
            <person name="Dhargay N."/>
            <person name="Dooley K."/>
            <person name="Dooley E."/>
            <person name="Doricent M."/>
            <person name="Dorje P."/>
            <person name="Dorjee K."/>
            <person name="Dupes A."/>
            <person name="Elong R."/>
            <person name="Falk J."/>
            <person name="Farina A."/>
            <person name="Faro S."/>
            <person name="Ferguson D."/>
            <person name="Fisher S."/>
            <person name="Foley C.D."/>
            <person name="Franke A."/>
            <person name="Friedrich D."/>
            <person name="Gadbois L."/>
            <person name="Gearin G."/>
            <person name="Gearin C.R."/>
            <person name="Giannoukos G."/>
            <person name="Goode T."/>
            <person name="Graham J."/>
            <person name="Grandbois E."/>
            <person name="Grewal S."/>
            <person name="Gyaltsen K."/>
            <person name="Hafez N."/>
            <person name="Hagos B."/>
            <person name="Hall J."/>
            <person name="Henson C."/>
            <person name="Hollinger A."/>
            <person name="Honan T."/>
            <person name="Huard M.D."/>
            <person name="Hughes L."/>
            <person name="Hurhula B."/>
            <person name="Husby M.E."/>
            <person name="Kamat A."/>
            <person name="Kanga B."/>
            <person name="Kashin S."/>
            <person name="Khazanovich D."/>
            <person name="Kisner P."/>
            <person name="Lance K."/>
            <person name="Lara M."/>
            <person name="Lee W."/>
            <person name="Lennon N."/>
            <person name="Letendre F."/>
            <person name="LeVine R."/>
            <person name="Lipovsky A."/>
            <person name="Liu X."/>
            <person name="Liu J."/>
            <person name="Liu S."/>
            <person name="Lokyitsang T."/>
            <person name="Lokyitsang Y."/>
            <person name="Lubonja R."/>
            <person name="Lui A."/>
            <person name="MacDonald P."/>
            <person name="Magnisalis V."/>
            <person name="Maru K."/>
            <person name="Matthews C."/>
            <person name="McCusker W."/>
            <person name="McDonough S."/>
            <person name="Mehta T."/>
            <person name="Meldrim J."/>
            <person name="Meneus L."/>
            <person name="Mihai O."/>
            <person name="Mihalev A."/>
            <person name="Mihova T."/>
            <person name="Mittelman R."/>
            <person name="Mlenga V."/>
            <person name="Montmayeur A."/>
            <person name="Mulrain L."/>
            <person name="Navidi A."/>
            <person name="Naylor J."/>
            <person name="Negash T."/>
            <person name="Nguyen T."/>
            <person name="Nguyen N."/>
            <person name="Nicol R."/>
            <person name="Norbu C."/>
            <person name="Norbu N."/>
            <person name="Novod N."/>
            <person name="O'Neill B."/>
            <person name="Osman S."/>
            <person name="Markiewicz E."/>
            <person name="Oyono O.L."/>
            <person name="Patti C."/>
            <person name="Phunkhang P."/>
            <person name="Pierre F."/>
            <person name="Priest M."/>
            <person name="Raghuraman S."/>
            <person name="Rege F."/>
            <person name="Reyes R."/>
            <person name="Rise C."/>
            <person name="Rogov P."/>
            <person name="Ross K."/>
            <person name="Ryan E."/>
            <person name="Settipalli S."/>
            <person name="Shea T."/>
            <person name="Sherpa N."/>
            <person name="Shi L."/>
            <person name="Shih D."/>
            <person name="Sparrow T."/>
            <person name="Spaulding J."/>
            <person name="Stalker J."/>
            <person name="Stange-Thomann N."/>
            <person name="Stavropoulos S."/>
            <person name="Stone C."/>
            <person name="Strader C."/>
            <person name="Tesfaye S."/>
            <person name="Thomson T."/>
            <person name="Thoulutsang Y."/>
            <person name="Thoulutsang D."/>
            <person name="Topham K."/>
            <person name="Topping I."/>
            <person name="Tsamla T."/>
            <person name="Vassiliev H."/>
            <person name="Vo A."/>
            <person name="Wangchuk T."/>
            <person name="Wangdi T."/>
            <person name="Weiand M."/>
            <person name="Wilkinson J."/>
            <person name="Wilson A."/>
            <person name="Yadav S."/>
            <person name="Young G."/>
            <person name="Yu Q."/>
            <person name="Zembek L."/>
            <person name="Zhong D."/>
            <person name="Zimmer A."/>
            <person name="Zwirko Z."/>
            <person name="Jaffe D.B."/>
            <person name="Alvarez P."/>
            <person name="Brockman W."/>
            <person name="Butler J."/>
            <person name="Chin C."/>
            <person name="Gnerre S."/>
            <person name="Grabherr M."/>
            <person name="Kleber M."/>
            <person name="Mauceli E."/>
            <person name="MacCallum I."/>
        </authorList>
    </citation>
    <scope>NUCLEOTIDE SEQUENCE [LARGE SCALE GENOMIC DNA]</scope>
    <source>
        <strain evidence="3">Rob3c / Tucson 14021-0248.25</strain>
    </source>
</reference>
<sequence length="99" mass="11037">MCCQSDRATRNDLIAHVTMPRIGSEPRNPSNLATPDKPEEGPEGGTDNDNHVQRSNEPKKILRAKDFSRCPSIHEMLTSGGVNEPLMIKDKHQYCGHDN</sequence>
<organism evidence="3">
    <name type="scientific">Drosophila sechellia</name>
    <name type="common">Fruit fly</name>
    <dbReference type="NCBI Taxonomy" id="7238"/>
    <lineage>
        <taxon>Eukaryota</taxon>
        <taxon>Metazoa</taxon>
        <taxon>Ecdysozoa</taxon>
        <taxon>Arthropoda</taxon>
        <taxon>Hexapoda</taxon>
        <taxon>Insecta</taxon>
        <taxon>Pterygota</taxon>
        <taxon>Neoptera</taxon>
        <taxon>Endopterygota</taxon>
        <taxon>Diptera</taxon>
        <taxon>Brachycera</taxon>
        <taxon>Muscomorpha</taxon>
        <taxon>Ephydroidea</taxon>
        <taxon>Drosophilidae</taxon>
        <taxon>Drosophila</taxon>
        <taxon>Sophophora</taxon>
    </lineage>
</organism>
<feature type="compositionally biased region" description="Basic and acidic residues" evidence="1">
    <location>
        <begin position="48"/>
        <end position="64"/>
    </location>
</feature>
<proteinExistence type="predicted"/>
<accession>B4IFR1</accession>
<protein>
    <submittedName>
        <fullName evidence="2">GM14970</fullName>
    </submittedName>
</protein>
<evidence type="ECO:0000256" key="1">
    <source>
        <dbReference type="SAM" id="MobiDB-lite"/>
    </source>
</evidence>
<dbReference type="EMBL" id="CH480834">
    <property type="protein sequence ID" value="EDW46498.1"/>
    <property type="molecule type" value="Genomic_DNA"/>
</dbReference>
<evidence type="ECO:0000313" key="2">
    <source>
        <dbReference type="EMBL" id="EDW46498.1"/>
    </source>
</evidence>
<dbReference type="HOGENOM" id="CLU_181747_0_0_1"/>
<keyword evidence="3" id="KW-1185">Reference proteome</keyword>
<feature type="region of interest" description="Disordered" evidence="1">
    <location>
        <begin position="1"/>
        <end position="64"/>
    </location>
</feature>